<comment type="caution">
    <text evidence="5">The sequence shown here is derived from an EMBL/GenBank/DDBJ whole genome shotgun (WGS) entry which is preliminary data.</text>
</comment>
<evidence type="ECO:0000313" key="6">
    <source>
        <dbReference type="Proteomes" id="UP000053469"/>
    </source>
</evidence>
<dbReference type="PANTHER" id="PTHR30231">
    <property type="entry name" value="DNA POLYMERASE III SUBUNIT EPSILON"/>
    <property type="match status" value="1"/>
</dbReference>
<dbReference type="GO" id="GO:0003887">
    <property type="term" value="F:DNA-directed DNA polymerase activity"/>
    <property type="evidence" value="ECO:0007669"/>
    <property type="project" value="UniProtKB-EC"/>
</dbReference>
<evidence type="ECO:0000259" key="4">
    <source>
        <dbReference type="SMART" id="SM00479"/>
    </source>
</evidence>
<dbReference type="InterPro" id="IPR036397">
    <property type="entry name" value="RNaseH_sf"/>
</dbReference>
<accession>A0A124FU07</accession>
<organism evidence="5 6">
    <name type="scientific">candidate division WS6 bacterium 36_33</name>
    <dbReference type="NCBI Taxonomy" id="1641388"/>
    <lineage>
        <taxon>Bacteria</taxon>
        <taxon>Candidatus Dojkabacteria</taxon>
    </lineage>
</organism>
<dbReference type="Pfam" id="PF20600">
    <property type="entry name" value="ExoX-like_C"/>
    <property type="match status" value="1"/>
</dbReference>
<keyword evidence="5" id="KW-0808">Transferase</keyword>
<dbReference type="InterPro" id="IPR046768">
    <property type="entry name" value="ExoX-like_C"/>
</dbReference>
<proteinExistence type="predicted"/>
<dbReference type="CDD" id="cd06127">
    <property type="entry name" value="DEDDh"/>
    <property type="match status" value="1"/>
</dbReference>
<dbReference type="AlphaFoldDB" id="A0A124FU07"/>
<keyword evidence="3" id="KW-0269">Exonuclease</keyword>
<dbReference type="Proteomes" id="UP000053469">
    <property type="component" value="Unassembled WGS sequence"/>
</dbReference>
<dbReference type="EC" id="2.7.7.7" evidence="5"/>
<dbReference type="Pfam" id="PF00929">
    <property type="entry name" value="RNase_T"/>
    <property type="match status" value="1"/>
</dbReference>
<name>A0A124FU07_9BACT</name>
<keyword evidence="1" id="KW-0540">Nuclease</keyword>
<keyword evidence="5" id="KW-0548">Nucleotidyltransferase</keyword>
<dbReference type="InterPro" id="IPR013520">
    <property type="entry name" value="Ribonucl_H"/>
</dbReference>
<evidence type="ECO:0000256" key="3">
    <source>
        <dbReference type="ARBA" id="ARBA00022839"/>
    </source>
</evidence>
<dbReference type="EMBL" id="LGGI01000043">
    <property type="protein sequence ID" value="KUK67075.1"/>
    <property type="molecule type" value="Genomic_DNA"/>
</dbReference>
<sequence length="257" mass="30534">MQENKNEKILYFDTETTDIQSKDIVQLAILKEEGTTLNMFFNPIQEISYTAMAIHHLTPEFLADYPTFEEAKLPGDFEEKKFAGEDLTKYLEHLAEEYIWVAHNVEFDKEVLERKGIEIPRTICTFKLARNMFTEKERDLESYSLQYLRYYLGLYKNEDQDHNTAHDALSDVYFLRDLFKYIQKNSKLSIENMLQISKEPAYIRNINFGKYAGHLLADIAKEDRGYLEWMLNNITEKEDLRWNIERVLEMKNSTLFS</sequence>
<dbReference type="Gene3D" id="3.30.420.10">
    <property type="entry name" value="Ribonuclease H-like superfamily/Ribonuclease H"/>
    <property type="match status" value="1"/>
</dbReference>
<evidence type="ECO:0000256" key="2">
    <source>
        <dbReference type="ARBA" id="ARBA00022801"/>
    </source>
</evidence>
<evidence type="ECO:0000313" key="5">
    <source>
        <dbReference type="EMBL" id="KUK67075.1"/>
    </source>
</evidence>
<dbReference type="GO" id="GO:0003676">
    <property type="term" value="F:nucleic acid binding"/>
    <property type="evidence" value="ECO:0007669"/>
    <property type="project" value="InterPro"/>
</dbReference>
<gene>
    <name evidence="5" type="ORF">XD87_0344</name>
</gene>
<dbReference type="SMART" id="SM00479">
    <property type="entry name" value="EXOIII"/>
    <property type="match status" value="1"/>
</dbReference>
<dbReference type="InterPro" id="IPR012337">
    <property type="entry name" value="RNaseH-like_sf"/>
</dbReference>
<evidence type="ECO:0000256" key="1">
    <source>
        <dbReference type="ARBA" id="ARBA00022722"/>
    </source>
</evidence>
<dbReference type="PANTHER" id="PTHR30231:SF4">
    <property type="entry name" value="PROTEIN NEN2"/>
    <property type="match status" value="1"/>
</dbReference>
<dbReference type="GO" id="GO:0008408">
    <property type="term" value="F:3'-5' exonuclease activity"/>
    <property type="evidence" value="ECO:0007669"/>
    <property type="project" value="TreeGrafter"/>
</dbReference>
<keyword evidence="2" id="KW-0378">Hydrolase</keyword>
<dbReference type="SUPFAM" id="SSF53098">
    <property type="entry name" value="Ribonuclease H-like"/>
    <property type="match status" value="1"/>
</dbReference>
<feature type="domain" description="Exonuclease" evidence="4">
    <location>
        <begin position="8"/>
        <end position="188"/>
    </location>
</feature>
<reference evidence="6" key="1">
    <citation type="journal article" date="2015" name="MBio">
        <title>Genome-Resolved Metagenomic Analysis Reveals Roles for Candidate Phyla and Other Microbial Community Members in Biogeochemical Transformations in Oil Reservoirs.</title>
        <authorList>
            <person name="Hu P."/>
            <person name="Tom L."/>
            <person name="Singh A."/>
            <person name="Thomas B.C."/>
            <person name="Baker B.J."/>
            <person name="Piceno Y.M."/>
            <person name="Andersen G.L."/>
            <person name="Banfield J.F."/>
        </authorList>
    </citation>
    <scope>NUCLEOTIDE SEQUENCE [LARGE SCALE GENOMIC DNA]</scope>
</reference>
<protein>
    <submittedName>
        <fullName evidence="5">DnaQ4</fullName>
        <ecNumber evidence="5">2.7.7.7</ecNumber>
    </submittedName>
</protein>